<comment type="similarity">
    <text evidence="2 10">Belongs to the membrane-bound acyltransferase family. Sterol o-acyltransferase subfamily.</text>
</comment>
<feature type="transmembrane region" description="Helical" evidence="12">
    <location>
        <begin position="281"/>
        <end position="300"/>
    </location>
</feature>
<evidence type="ECO:0000256" key="9">
    <source>
        <dbReference type="ARBA" id="ARBA00023568"/>
    </source>
</evidence>
<feature type="transmembrane region" description="Helical" evidence="12">
    <location>
        <begin position="354"/>
        <end position="373"/>
    </location>
</feature>
<evidence type="ECO:0000256" key="5">
    <source>
        <dbReference type="ARBA" id="ARBA00022824"/>
    </source>
</evidence>
<comment type="function">
    <text evidence="9">Sterol O-acyltransferase that catalyzes the formation of stery esters.</text>
</comment>
<dbReference type="Proteomes" id="UP000274922">
    <property type="component" value="Unassembled WGS sequence"/>
</dbReference>
<feature type="transmembrane region" description="Helical" evidence="12">
    <location>
        <begin position="62"/>
        <end position="84"/>
    </location>
</feature>
<evidence type="ECO:0000256" key="6">
    <source>
        <dbReference type="ARBA" id="ARBA00022989"/>
    </source>
</evidence>
<feature type="transmembrane region" description="Helical" evidence="12">
    <location>
        <begin position="409"/>
        <end position="427"/>
    </location>
</feature>
<evidence type="ECO:0000256" key="3">
    <source>
        <dbReference type="ARBA" id="ARBA00022679"/>
    </source>
</evidence>
<keyword evidence="14" id="KW-1185">Reference proteome</keyword>
<feature type="transmembrane region" description="Helical" evidence="12">
    <location>
        <begin position="379"/>
        <end position="397"/>
    </location>
</feature>
<feature type="transmembrane region" description="Helical" evidence="12">
    <location>
        <begin position="120"/>
        <end position="141"/>
    </location>
</feature>
<sequence length="432" mass="49871">MVARPSLLDWEVMLSKDNEYRGFVVVALLAIVFTGVQLVYNGSLTPHEHSWTIWRSLASPTGMWVADATLVGSMFVAIGLVKLLVSDCISRATFRLLHFVWISTWVGTALWWSWVAQWDWLPTIFFVLHTFCMLCKHYAYLAGNSELYDYSIELRQLKRDLAVIASHASEHHDDDAAIVHSIEARVEELESVLYASKVVFPQNVTVANFVDYLLIPRLVYNLDYPRTDGIRWDYLLGKVAGFAMSFAFLYMDIEFCIMPVLNRLTTLSFTGAVINLIMPMMVAYMMVFVIIFEFILNAFAEVTCYADRAFYEDWWNCVNFAEFARKWNRPVHEFLLRHVYLSALRTGRISKSTAAFITFFLSSVAHEVVMIWASKRWSLWLFAMQMSQLPLIWAANLPFMRGHIILGNAFFWFGLAVGPPLLMIAYLRDHFL</sequence>
<evidence type="ECO:0000313" key="14">
    <source>
        <dbReference type="Proteomes" id="UP000274922"/>
    </source>
</evidence>
<evidence type="ECO:0000256" key="2">
    <source>
        <dbReference type="ARBA" id="ARBA00009010"/>
    </source>
</evidence>
<evidence type="ECO:0000256" key="8">
    <source>
        <dbReference type="ARBA" id="ARBA00023315"/>
    </source>
</evidence>
<name>A0A4P9XBK3_9FUNG</name>
<evidence type="ECO:0000256" key="4">
    <source>
        <dbReference type="ARBA" id="ARBA00022692"/>
    </source>
</evidence>
<evidence type="ECO:0000313" key="13">
    <source>
        <dbReference type="EMBL" id="RKP02520.1"/>
    </source>
</evidence>
<keyword evidence="8 10" id="KW-0012">Acyltransferase</keyword>
<dbReference type="Pfam" id="PF03062">
    <property type="entry name" value="MBOAT"/>
    <property type="match status" value="1"/>
</dbReference>
<dbReference type="PANTHER" id="PTHR10408">
    <property type="entry name" value="STEROL O-ACYLTRANSFERASE"/>
    <property type="match status" value="1"/>
</dbReference>
<evidence type="ECO:0000256" key="10">
    <source>
        <dbReference type="PIRNR" id="PIRNR000439"/>
    </source>
</evidence>
<evidence type="ECO:0000256" key="1">
    <source>
        <dbReference type="ARBA" id="ARBA00004477"/>
    </source>
</evidence>
<dbReference type="STRING" id="1555241.A0A4P9XBK3"/>
<accession>A0A4P9XBK3</accession>
<keyword evidence="5 10" id="KW-0256">Endoplasmic reticulum</keyword>
<dbReference type="GO" id="GO:0034737">
    <property type="term" value="F:ergosterol O-acyltransferase activity"/>
    <property type="evidence" value="ECO:0007669"/>
    <property type="project" value="TreeGrafter"/>
</dbReference>
<protein>
    <recommendedName>
        <fullName evidence="10">O-acyltransferase</fullName>
    </recommendedName>
</protein>
<dbReference type="PIRSF" id="PIRSF000439">
    <property type="entry name" value="Oat_ACAT_DAG_ARE"/>
    <property type="match status" value="1"/>
</dbReference>
<evidence type="ECO:0000256" key="7">
    <source>
        <dbReference type="ARBA" id="ARBA00023136"/>
    </source>
</evidence>
<evidence type="ECO:0000256" key="11">
    <source>
        <dbReference type="PIRSR" id="PIRSR000439-1"/>
    </source>
</evidence>
<keyword evidence="6 12" id="KW-1133">Transmembrane helix</keyword>
<feature type="transmembrane region" description="Helical" evidence="12">
    <location>
        <begin position="239"/>
        <end position="261"/>
    </location>
</feature>
<dbReference type="GO" id="GO:0008204">
    <property type="term" value="P:ergosterol metabolic process"/>
    <property type="evidence" value="ECO:0007669"/>
    <property type="project" value="TreeGrafter"/>
</dbReference>
<dbReference type="InterPro" id="IPR014371">
    <property type="entry name" value="Oat_ACAT_DAG_ARE"/>
</dbReference>
<feature type="active site" evidence="11">
    <location>
        <position position="366"/>
    </location>
</feature>
<keyword evidence="3 10" id="KW-0808">Transferase</keyword>
<dbReference type="AlphaFoldDB" id="A0A4P9XBK3"/>
<organism evidence="13 14">
    <name type="scientific">Caulochytrium protostelioides</name>
    <dbReference type="NCBI Taxonomy" id="1555241"/>
    <lineage>
        <taxon>Eukaryota</taxon>
        <taxon>Fungi</taxon>
        <taxon>Fungi incertae sedis</taxon>
        <taxon>Chytridiomycota</taxon>
        <taxon>Chytridiomycota incertae sedis</taxon>
        <taxon>Chytridiomycetes</taxon>
        <taxon>Caulochytriales</taxon>
        <taxon>Caulochytriaceae</taxon>
        <taxon>Caulochytrium</taxon>
    </lineage>
</organism>
<feature type="transmembrane region" description="Helical" evidence="12">
    <location>
        <begin position="20"/>
        <end position="42"/>
    </location>
</feature>
<keyword evidence="4 12" id="KW-0812">Transmembrane</keyword>
<feature type="transmembrane region" description="Helical" evidence="12">
    <location>
        <begin position="96"/>
        <end position="114"/>
    </location>
</feature>
<dbReference type="GO" id="GO:0005789">
    <property type="term" value="C:endoplasmic reticulum membrane"/>
    <property type="evidence" value="ECO:0007669"/>
    <property type="project" value="UniProtKB-SubCell"/>
</dbReference>
<proteinExistence type="inferred from homology"/>
<dbReference type="OrthoDB" id="10039049at2759"/>
<comment type="subcellular location">
    <subcellularLocation>
        <location evidence="1 10">Endoplasmic reticulum membrane</location>
        <topology evidence="1 10">Multi-pass membrane protein</topology>
    </subcellularLocation>
</comment>
<gene>
    <name evidence="13" type="ORF">CXG81DRAFT_10680</name>
</gene>
<evidence type="ECO:0000256" key="12">
    <source>
        <dbReference type="SAM" id="Phobius"/>
    </source>
</evidence>
<keyword evidence="7 10" id="KW-0472">Membrane</keyword>
<dbReference type="PANTHER" id="PTHR10408:SF9">
    <property type="entry name" value="STEROL O-ACYLTRANSFERASE 2-RELATED"/>
    <property type="match status" value="1"/>
</dbReference>
<reference evidence="14" key="1">
    <citation type="journal article" date="2018" name="Nat. Microbiol.">
        <title>Leveraging single-cell genomics to expand the fungal tree of life.</title>
        <authorList>
            <person name="Ahrendt S.R."/>
            <person name="Quandt C.A."/>
            <person name="Ciobanu D."/>
            <person name="Clum A."/>
            <person name="Salamov A."/>
            <person name="Andreopoulos B."/>
            <person name="Cheng J.F."/>
            <person name="Woyke T."/>
            <person name="Pelin A."/>
            <person name="Henrissat B."/>
            <person name="Reynolds N.K."/>
            <person name="Benny G.L."/>
            <person name="Smith M.E."/>
            <person name="James T.Y."/>
            <person name="Grigoriev I.V."/>
        </authorList>
    </citation>
    <scope>NUCLEOTIDE SEQUENCE [LARGE SCALE GENOMIC DNA]</scope>
    <source>
        <strain evidence="14">ATCC 52028</strain>
    </source>
</reference>
<dbReference type="EMBL" id="ML014141">
    <property type="protein sequence ID" value="RKP02520.1"/>
    <property type="molecule type" value="Genomic_DNA"/>
</dbReference>
<dbReference type="InterPro" id="IPR004299">
    <property type="entry name" value="MBOAT_fam"/>
</dbReference>